<evidence type="ECO:0000313" key="7">
    <source>
        <dbReference type="Proteomes" id="UP000000589"/>
    </source>
</evidence>
<dbReference type="MGI" id="MGI:1913850">
    <property type="gene designation" value="Mgst1"/>
</dbReference>
<proteinExistence type="evidence at protein level"/>
<evidence type="ECO:0007829" key="10">
    <source>
        <dbReference type="PubMed" id="21183079"/>
    </source>
</evidence>
<dbReference type="ProteomicsDB" id="369418"/>
<dbReference type="PeptideAtlas" id="D3YU60"/>
<keyword evidence="3" id="KW-0256">Endoplasmic reticulum</keyword>
<keyword evidence="7" id="KW-1185">Reference proteome</keyword>
<evidence type="ECO:0007829" key="11">
    <source>
        <dbReference type="PubMed" id="23576753"/>
    </source>
</evidence>
<keyword evidence="4" id="KW-0812">Transmembrane</keyword>
<dbReference type="PANTHER" id="PTHR10689">
    <property type="entry name" value="MICROSOMAL GLUTATHIONE S-TRANSFERASE 1"/>
    <property type="match status" value="1"/>
</dbReference>
<dbReference type="RefSeq" id="NP_001348236.1">
    <property type="nucleotide sequence ID" value="NM_001361307.1"/>
</dbReference>
<dbReference type="SMR" id="D3YU60"/>
<dbReference type="HOGENOM" id="CLU_105467_3_0_1"/>
<evidence type="ECO:0000313" key="5">
    <source>
        <dbReference type="Ensembl" id="ENSMUSP00000112646.2"/>
    </source>
</evidence>
<dbReference type="GO" id="GO:0005789">
    <property type="term" value="C:endoplasmic reticulum membrane"/>
    <property type="evidence" value="ECO:0007669"/>
    <property type="project" value="UniProtKB-SubCell"/>
</dbReference>
<dbReference type="CTD" id="4257"/>
<reference evidence="10" key="2">
    <citation type="journal article" date="2010" name="Cell">
        <title>A tissue-specific atlas of mouse protein phosphorylation and expression.</title>
        <authorList>
            <person name="Huttlin E.L."/>
            <person name="Jedrychowski M.P."/>
            <person name="Elias J.E."/>
            <person name="Goswami T."/>
            <person name="Rad R."/>
            <person name="Beausoleil S.A."/>
            <person name="Villen J."/>
            <person name="Haas W."/>
            <person name="Sowa M.E."/>
            <person name="Gygi S.P."/>
        </authorList>
    </citation>
    <scope>IDENTIFICATION BY MASS SPECTROMETRY [LARGE SCALE ANALYSIS]</scope>
</reference>
<reference evidence="5" key="6">
    <citation type="submission" date="2025-09" db="UniProtKB">
        <authorList>
            <consortium name="Ensembl"/>
        </authorList>
    </citation>
    <scope>IDENTIFICATION</scope>
    <source>
        <strain evidence="5">C57BL/6J</strain>
    </source>
</reference>
<reference evidence="5 7" key="1">
    <citation type="journal article" date="2009" name="PLoS Biol.">
        <title>Lineage-specific biology revealed by a finished genome assembly of the mouse.</title>
        <authorList>
            <consortium name="Mouse Genome Sequencing Consortium"/>
            <person name="Church D.M."/>
            <person name="Goodstadt L."/>
            <person name="Hillier L.W."/>
            <person name="Zody M.C."/>
            <person name="Goldstein S."/>
            <person name="She X."/>
            <person name="Bult C.J."/>
            <person name="Agarwala R."/>
            <person name="Cherry J.L."/>
            <person name="DiCuccio M."/>
            <person name="Hlavina W."/>
            <person name="Kapustin Y."/>
            <person name="Meric P."/>
            <person name="Maglott D."/>
            <person name="Birtle Z."/>
            <person name="Marques A.C."/>
            <person name="Graves T."/>
            <person name="Zhou S."/>
            <person name="Teague B."/>
            <person name="Potamousis K."/>
            <person name="Churas C."/>
            <person name="Place M."/>
            <person name="Herschleb J."/>
            <person name="Runnheim R."/>
            <person name="Forrest D."/>
            <person name="Amos-Landgraf J."/>
            <person name="Schwartz D.C."/>
            <person name="Cheng Z."/>
            <person name="Lindblad-Toh K."/>
            <person name="Eichler E.E."/>
            <person name="Ponting C.P."/>
        </authorList>
    </citation>
    <scope>NUCLEOTIDE SEQUENCE [LARGE SCALE GENOMIC DNA]</scope>
    <source>
        <strain evidence="5 7">C57BL/6J</strain>
    </source>
</reference>
<accession>D3YU60</accession>
<dbReference type="PANTHER" id="PTHR10689:SF6">
    <property type="entry name" value="MICROSOMAL GLUTATHIONE S-TRANSFERASE 1"/>
    <property type="match status" value="1"/>
</dbReference>
<dbReference type="Antibodypedia" id="23831">
    <property type="antibodies" value="229 antibodies from 33 providers"/>
</dbReference>
<evidence type="ECO:0000256" key="4">
    <source>
        <dbReference type="SAM" id="Phobius"/>
    </source>
</evidence>
<evidence type="ECO:0000313" key="6">
    <source>
        <dbReference type="MGI" id="MGI:1913850"/>
    </source>
</evidence>
<dbReference type="InterPro" id="IPR023352">
    <property type="entry name" value="MAPEG-like_dom_sf"/>
</dbReference>
<sequence length="102" mass="11688">MADLRQLMDNEVLMAFTSYATIILTKMMFMSSATAFQRITNKVFANPEDCAGFGKGENAKKFVRTDEKVERVRRLSSSFFLHQFKTCCYFHNQMAGPDCGYT</sequence>
<reference evidence="5 7" key="3">
    <citation type="journal article" date="2011" name="PLoS Biol.">
        <title>Modernizing reference genome assemblies.</title>
        <authorList>
            <person name="Church D.M."/>
            <person name="Schneider V.A."/>
            <person name="Graves T."/>
            <person name="Auger K."/>
            <person name="Cunningham F."/>
            <person name="Bouk N."/>
            <person name="Chen H.C."/>
            <person name="Agarwala R."/>
            <person name="McLaren W.M."/>
            <person name="Ritchie G.R."/>
            <person name="Albracht D."/>
            <person name="Kremitzki M."/>
            <person name="Rock S."/>
            <person name="Kotkiewicz H."/>
            <person name="Kremitzki C."/>
            <person name="Wollam A."/>
            <person name="Trani L."/>
            <person name="Fulton L."/>
            <person name="Fulton R."/>
            <person name="Matthews L."/>
            <person name="Whitehead S."/>
            <person name="Chow W."/>
            <person name="Torrance J."/>
            <person name="Dunn M."/>
            <person name="Harden G."/>
            <person name="Threadgold G."/>
            <person name="Wood J."/>
            <person name="Collins J."/>
            <person name="Heath P."/>
            <person name="Griffiths G."/>
            <person name="Pelan S."/>
            <person name="Grafham D."/>
            <person name="Eichler E.E."/>
            <person name="Weinstock G."/>
            <person name="Mardis E.R."/>
            <person name="Wilson R.K."/>
            <person name="Howe K."/>
            <person name="Flicek P."/>
            <person name="Hubbard T."/>
        </authorList>
    </citation>
    <scope>NUCLEOTIDE SEQUENCE [LARGE SCALE GENOMIC DNA]</scope>
    <source>
        <strain evidence="5 7">C57BL/6J</strain>
    </source>
</reference>
<evidence type="ECO:0007829" key="8">
    <source>
        <dbReference type="PeptideAtlas" id="D3YU60"/>
    </source>
</evidence>
<gene>
    <name evidence="5 6" type="primary">Mgst1</name>
</gene>
<evidence type="ECO:0000256" key="1">
    <source>
        <dbReference type="ARBA" id="ARBA00004477"/>
    </source>
</evidence>
<reference evidence="5" key="5">
    <citation type="submission" date="2025-08" db="UniProtKB">
        <authorList>
            <consortium name="Ensembl"/>
        </authorList>
    </citation>
    <scope>IDENTIFICATION</scope>
    <source>
        <strain evidence="5">C57BL/6J</strain>
    </source>
</reference>
<dbReference type="InterPro" id="IPR040162">
    <property type="entry name" value="MGST1-like"/>
</dbReference>
<comment type="similarity">
    <text evidence="2">Belongs to the MAPEG family.</text>
</comment>
<evidence type="ECO:0000256" key="3">
    <source>
        <dbReference type="ARBA" id="ARBA00022824"/>
    </source>
</evidence>
<dbReference type="Bgee" id="ENSMUSG00000008540">
    <property type="expression patterns" value="Expressed in left lobe of liver and 288 other cell types or tissues"/>
</dbReference>
<dbReference type="Proteomes" id="UP000000589">
    <property type="component" value="Chromosome 6"/>
</dbReference>
<evidence type="ECO:0007829" key="9">
    <source>
        <dbReference type="ProteomicsDB" id="D3YU60"/>
    </source>
</evidence>
<comment type="subcellular location">
    <subcellularLocation>
        <location evidence="1">Endoplasmic reticulum membrane</location>
        <topology evidence="1">Multi-pass membrane protein</topology>
    </subcellularLocation>
</comment>
<reference evidence="11" key="4">
    <citation type="journal article" date="2013" name="Proc. Natl. Acad. Sci. U.S.A.">
        <title>Label-free quantitative proteomics of the lysine acetylome in mitochondria identifies substrates of SIRT3 in metabolic pathways.</title>
        <authorList>
            <person name="Rardin M.J."/>
            <person name="Newman J.C."/>
            <person name="Held J.M."/>
            <person name="Cusack M.P."/>
            <person name="Sorensen D.J."/>
            <person name="Li B."/>
            <person name="Schilling B."/>
            <person name="Mooney S.D."/>
            <person name="Kahn C.R."/>
            <person name="Verdin E."/>
            <person name="Gibson B.W."/>
        </authorList>
    </citation>
    <scope>IDENTIFICATION BY MASS SPECTROMETRY [LARGE SCALE ANALYSIS]</scope>
</reference>
<dbReference type="VEuPathDB" id="HostDB:ENSMUSG00000008540"/>
<name>D3YU60_MOUSE</name>
<feature type="transmembrane region" description="Helical" evidence="4">
    <location>
        <begin position="12"/>
        <end position="29"/>
    </location>
</feature>
<dbReference type="ExpressionAtlas" id="D3YU60">
    <property type="expression patterns" value="baseline and differential"/>
</dbReference>
<dbReference type="GeneTree" id="ENSGT00390000011980"/>
<keyword evidence="8 9" id="KW-1267">Proteomics identification</keyword>
<keyword evidence="4" id="KW-1133">Transmembrane helix</keyword>
<dbReference type="SUPFAM" id="SSF161084">
    <property type="entry name" value="MAPEG domain-like"/>
    <property type="match status" value="1"/>
</dbReference>
<organism evidence="5 7">
    <name type="scientific">Mus musculus</name>
    <name type="common">Mouse</name>
    <dbReference type="NCBI Taxonomy" id="10090"/>
    <lineage>
        <taxon>Eukaryota</taxon>
        <taxon>Metazoa</taxon>
        <taxon>Chordata</taxon>
        <taxon>Craniata</taxon>
        <taxon>Vertebrata</taxon>
        <taxon>Euteleostomi</taxon>
        <taxon>Mammalia</taxon>
        <taxon>Eutheria</taxon>
        <taxon>Euarchontoglires</taxon>
        <taxon>Glires</taxon>
        <taxon>Rodentia</taxon>
        <taxon>Myomorpha</taxon>
        <taxon>Muroidea</taxon>
        <taxon>Muridae</taxon>
        <taxon>Murinae</taxon>
        <taxon>Mus</taxon>
        <taxon>Mus</taxon>
    </lineage>
</organism>
<evidence type="ECO:0000256" key="2">
    <source>
        <dbReference type="ARBA" id="ARBA00010459"/>
    </source>
</evidence>
<keyword evidence="4" id="KW-0472">Membrane</keyword>
<dbReference type="AlphaFoldDB" id="D3YU60"/>
<dbReference type="Ensembl" id="ENSMUST00000120939.8">
    <property type="protein sequence ID" value="ENSMUSP00000112646.2"/>
    <property type="gene ID" value="ENSMUSG00000008540.12"/>
</dbReference>
<dbReference type="GeneID" id="56615"/>
<dbReference type="AGR" id="MGI:1913850"/>
<protein>
    <submittedName>
        <fullName evidence="5">Microsomal glutathione S-transferase 1</fullName>
    </submittedName>
</protein>
<dbReference type="Gene3D" id="1.20.120.550">
    <property type="entry name" value="Membrane associated eicosanoid/glutathione metabolism-like domain"/>
    <property type="match status" value="1"/>
</dbReference>
<dbReference type="jPOST" id="D3YU60"/>